<dbReference type="KEGG" id="daq:DAQ1742_01902"/>
<keyword evidence="2" id="KW-1185">Reference proteome</keyword>
<organism evidence="1 2">
    <name type="scientific">Dickeya aquatica</name>
    <dbReference type="NCBI Taxonomy" id="1401087"/>
    <lineage>
        <taxon>Bacteria</taxon>
        <taxon>Pseudomonadati</taxon>
        <taxon>Pseudomonadota</taxon>
        <taxon>Gammaproteobacteria</taxon>
        <taxon>Enterobacterales</taxon>
        <taxon>Pectobacteriaceae</taxon>
        <taxon>Dickeya</taxon>
    </lineage>
</organism>
<protein>
    <submittedName>
        <fullName evidence="1">Uncharacterized protein</fullName>
    </submittedName>
</protein>
<gene>
    <name evidence="1" type="ORF">DAQ1742_01902</name>
</gene>
<reference evidence="1 2" key="1">
    <citation type="submission" date="2016-09" db="EMBL/GenBank/DDBJ databases">
        <authorList>
            <person name="Reverchon S."/>
            <person name="Nasser W."/>
            <person name="Leonard S."/>
            <person name="Brochier C."/>
            <person name="Duprey A."/>
        </authorList>
    </citation>
    <scope>NUCLEOTIDE SEQUENCE [LARGE SCALE GENOMIC DNA]</scope>
    <source>
        <strain evidence="1 2">174/2</strain>
    </source>
</reference>
<name>A0A375A9N9_9GAMM</name>
<accession>A0A375A9N9</accession>
<dbReference type="AlphaFoldDB" id="A0A375A9N9"/>
<dbReference type="EMBL" id="LT615367">
    <property type="protein sequence ID" value="SLM62832.1"/>
    <property type="molecule type" value="Genomic_DNA"/>
</dbReference>
<proteinExistence type="predicted"/>
<dbReference type="Proteomes" id="UP000294820">
    <property type="component" value="Chromosome 1"/>
</dbReference>
<evidence type="ECO:0000313" key="1">
    <source>
        <dbReference type="EMBL" id="SLM62832.1"/>
    </source>
</evidence>
<sequence length="65" mass="7263">MFCTAIIPASATPRYYCRLSPRPDNQRRYGATPARGSLLAWKMTSAPTQNACTGRRTQFPRSQNA</sequence>
<evidence type="ECO:0000313" key="2">
    <source>
        <dbReference type="Proteomes" id="UP000294820"/>
    </source>
</evidence>